<reference evidence="5" key="1">
    <citation type="journal article" date="2014" name="Int. J. Syst. Evol. Microbiol.">
        <title>Complete genome of a new Firmicutes species belonging to the dominant human colonic microbiota ('Ruminococcus bicirculans') reveals two chromosomes and a selective capacity to utilize plant glucans.</title>
        <authorList>
            <consortium name="NISC Comparative Sequencing Program"/>
            <person name="Wegmann U."/>
            <person name="Louis P."/>
            <person name="Goesmann A."/>
            <person name="Henrissat B."/>
            <person name="Duncan S.H."/>
            <person name="Flint H.J."/>
        </authorList>
    </citation>
    <scope>NUCLEOTIDE SEQUENCE</scope>
    <source>
        <strain evidence="5">NBRC 107169</strain>
    </source>
</reference>
<dbReference type="SUPFAM" id="SSF49503">
    <property type="entry name" value="Cupredoxins"/>
    <property type="match status" value="3"/>
</dbReference>
<dbReference type="InterPro" id="IPR011706">
    <property type="entry name" value="Cu-oxidase_C"/>
</dbReference>
<accession>A0ABQ5UTZ5</accession>
<dbReference type="Proteomes" id="UP001161405">
    <property type="component" value="Unassembled WGS sequence"/>
</dbReference>
<dbReference type="PANTHER" id="PTHR11709:SF2">
    <property type="entry name" value="MULTICOPPER OXIDASE LPR1"/>
    <property type="match status" value="1"/>
</dbReference>
<reference evidence="5" key="2">
    <citation type="submission" date="2023-01" db="EMBL/GenBank/DDBJ databases">
        <title>Draft genome sequence of Maritalea porphyrae strain NBRC 107169.</title>
        <authorList>
            <person name="Sun Q."/>
            <person name="Mori K."/>
        </authorList>
    </citation>
    <scope>NUCLEOTIDE SEQUENCE</scope>
    <source>
        <strain evidence="5">NBRC 107169</strain>
    </source>
</reference>
<dbReference type="EMBL" id="BSNI01000002">
    <property type="protein sequence ID" value="GLQ17810.1"/>
    <property type="molecule type" value="Genomic_DNA"/>
</dbReference>
<dbReference type="InterPro" id="IPR002355">
    <property type="entry name" value="Cu_oxidase_Cu_BS"/>
</dbReference>
<gene>
    <name evidence="5" type="ORF">GCM10007879_20590</name>
</gene>
<dbReference type="PROSITE" id="PS51318">
    <property type="entry name" value="TAT"/>
    <property type="match status" value="1"/>
</dbReference>
<dbReference type="Pfam" id="PF07732">
    <property type="entry name" value="Cu-oxidase_3"/>
    <property type="match status" value="1"/>
</dbReference>
<sequence>MLGMSRREFLLGTSATLAASTATYAFANKALSADLQLPLNYTSHEIVPENITNQMMGFGTDGPAPTIRLKQHQKLSIDVTNNLREASIVHWHGLRHENAQDGVPYLTQKPIAMGETHRYDIWSPDAGTFWYHPHCNTLDQMARGMTGMLIVEEPEEVGFDQDLPLNIRDFRLGNDGQFVSLFTPRLAARGGTLGTISTVNWRQKPTYDLTSGSLVRLRLAVTDVTRVGTYQINGGQAQVIALDSHPVPAPLPATDVLLSPGQRADIALRMPEREGETAKLILNTLAGPRLMATFRAVGRSLGRSMADLKPLPNNPVKEPDLTNAEILDFTFGWTPDGGEPLESICGSLGYVFWSINRKPWLGDTPGPLDPLAVMKKGKSYILRLRNNTPNDHPIHLHGLAFKLLRSDKRPLPPLFTDTALLLSDETMDVALVADNEGDWAFHCHVIEHQKTGLTGYLRVEG</sequence>
<name>A0ABQ5UTZ5_9HYPH</name>
<dbReference type="InterPro" id="IPR011707">
    <property type="entry name" value="Cu-oxidase-like_N"/>
</dbReference>
<evidence type="ECO:0000313" key="5">
    <source>
        <dbReference type="EMBL" id="GLQ17810.1"/>
    </source>
</evidence>
<feature type="domain" description="Plastocyanin-like" evidence="3">
    <location>
        <begin position="367"/>
        <end position="459"/>
    </location>
</feature>
<evidence type="ECO:0000259" key="4">
    <source>
        <dbReference type="Pfam" id="PF07732"/>
    </source>
</evidence>
<dbReference type="PROSITE" id="PS00080">
    <property type="entry name" value="MULTICOPPER_OXIDASE2"/>
    <property type="match status" value="1"/>
</dbReference>
<evidence type="ECO:0000259" key="3">
    <source>
        <dbReference type="Pfam" id="PF07731"/>
    </source>
</evidence>
<protein>
    <submittedName>
        <fullName evidence="5">Oxidoreductase</fullName>
    </submittedName>
</protein>
<dbReference type="Gene3D" id="2.60.40.420">
    <property type="entry name" value="Cupredoxins - blue copper proteins"/>
    <property type="match status" value="3"/>
</dbReference>
<keyword evidence="2" id="KW-0560">Oxidoreductase</keyword>
<dbReference type="InterPro" id="IPR008972">
    <property type="entry name" value="Cupredoxin"/>
</dbReference>
<dbReference type="PROSITE" id="PS00079">
    <property type="entry name" value="MULTICOPPER_OXIDASE1"/>
    <property type="match status" value="1"/>
</dbReference>
<keyword evidence="6" id="KW-1185">Reference proteome</keyword>
<evidence type="ECO:0000256" key="2">
    <source>
        <dbReference type="ARBA" id="ARBA00023002"/>
    </source>
</evidence>
<organism evidence="5 6">
    <name type="scientific">Maritalea porphyrae</name>
    <dbReference type="NCBI Taxonomy" id="880732"/>
    <lineage>
        <taxon>Bacteria</taxon>
        <taxon>Pseudomonadati</taxon>
        <taxon>Pseudomonadota</taxon>
        <taxon>Alphaproteobacteria</taxon>
        <taxon>Hyphomicrobiales</taxon>
        <taxon>Devosiaceae</taxon>
        <taxon>Maritalea</taxon>
    </lineage>
</organism>
<feature type="domain" description="Plastocyanin-like" evidence="4">
    <location>
        <begin position="45"/>
        <end position="155"/>
    </location>
</feature>
<comment type="caution">
    <text evidence="5">The sequence shown here is derived from an EMBL/GenBank/DDBJ whole genome shotgun (WGS) entry which is preliminary data.</text>
</comment>
<evidence type="ECO:0000313" key="6">
    <source>
        <dbReference type="Proteomes" id="UP001161405"/>
    </source>
</evidence>
<dbReference type="InterPro" id="IPR045087">
    <property type="entry name" value="Cu-oxidase_fam"/>
</dbReference>
<dbReference type="Pfam" id="PF07731">
    <property type="entry name" value="Cu-oxidase_2"/>
    <property type="match status" value="1"/>
</dbReference>
<keyword evidence="1" id="KW-0479">Metal-binding</keyword>
<dbReference type="InterPro" id="IPR033138">
    <property type="entry name" value="Cu_oxidase_CS"/>
</dbReference>
<proteinExistence type="predicted"/>
<dbReference type="RefSeq" id="WP_284364231.1">
    <property type="nucleotide sequence ID" value="NZ_BSNI01000002.1"/>
</dbReference>
<evidence type="ECO:0000256" key="1">
    <source>
        <dbReference type="ARBA" id="ARBA00022723"/>
    </source>
</evidence>
<dbReference type="CDD" id="cd13906">
    <property type="entry name" value="CuRO_3_CumA_like"/>
    <property type="match status" value="1"/>
</dbReference>
<dbReference type="InterPro" id="IPR006311">
    <property type="entry name" value="TAT_signal"/>
</dbReference>
<dbReference type="PANTHER" id="PTHR11709">
    <property type="entry name" value="MULTI-COPPER OXIDASE"/>
    <property type="match status" value="1"/>
</dbReference>